<dbReference type="InterPro" id="IPR008928">
    <property type="entry name" value="6-hairpin_glycosidase_sf"/>
</dbReference>
<dbReference type="AlphaFoldDB" id="A0A3E1NJA2"/>
<name>A0A3E1NJA2_9BACT</name>
<evidence type="ECO:0000259" key="2">
    <source>
        <dbReference type="Pfam" id="PF20736"/>
    </source>
</evidence>
<accession>A0A3E1NJA2</accession>
<dbReference type="Proteomes" id="UP000261284">
    <property type="component" value="Unassembled WGS sequence"/>
</dbReference>
<reference evidence="3 4" key="1">
    <citation type="submission" date="2018-08" db="EMBL/GenBank/DDBJ databases">
        <title>Chitinophagaceae sp. K23C18032701, a novel bacterium isolated from forest soil.</title>
        <authorList>
            <person name="Wang C."/>
        </authorList>
    </citation>
    <scope>NUCLEOTIDE SEQUENCE [LARGE SCALE GENOMIC DNA]</scope>
    <source>
        <strain evidence="3 4">K23C18032701</strain>
    </source>
</reference>
<dbReference type="PANTHER" id="PTHR31151">
    <property type="entry name" value="PROLINE-TRNA LIGASE (DUF1680)"/>
    <property type="match status" value="1"/>
</dbReference>
<keyword evidence="4" id="KW-1185">Reference proteome</keyword>
<dbReference type="Pfam" id="PF20736">
    <property type="entry name" value="Glyco_hydro127M"/>
    <property type="match status" value="1"/>
</dbReference>
<organism evidence="3 4">
    <name type="scientific">Deminuibacter soli</name>
    <dbReference type="NCBI Taxonomy" id="2291815"/>
    <lineage>
        <taxon>Bacteria</taxon>
        <taxon>Pseudomonadati</taxon>
        <taxon>Bacteroidota</taxon>
        <taxon>Chitinophagia</taxon>
        <taxon>Chitinophagales</taxon>
        <taxon>Chitinophagaceae</taxon>
        <taxon>Deminuibacter</taxon>
    </lineage>
</organism>
<sequence length="676" mass="76194">MAVWLLASFKPAHDPGDARSSRSSFVSPVFRELPLGDIQPQGWLLHQLQIMRDGTTSHLDEVYNRMSEDNGWLGGAGDGGEETPYWLDGAVPLAYMLRDASLIKKVKQYIDWTLDHQRPSGYFGPYTNWEMRTGKKVDVANSVYGDDWWPRMVMLKVLQQYYLATHDKRVVPFMTRYFHYQLNALGKTPLSFCSEWASSRGSDNVMMVQWLYGITSDTSLLSLAAVIEKQAYPWGRWFGDDRWIIHTTNYRNTDTLMNRHAVNVAMGLKAPAISYQRTGDKQELFNLKKGYYNLMMVHGLPMGSFSGDEDLNGNDPSQGSELCSIVESMFSLEKIIELTGDASYADPLERLAFNALPPQTSDDYNHKQYFQVANQVQISKGVFDFSLPFERQMCNVLGMRSGYTCCLANMHQGWTKFASHLWYSTATGGLAALTYSPSTLTARLGRDSVPVTIQEVTDYPFSSDISFRLKMDSAVVFPLQLRVPAWCNEATVLLNGKPLQTGKAGSLLTLYRAWQPGDELLLQLPMEIQTSIWGRNSRTVERGPLVYALKLNEKWKKGHDKREGDYYSVYPANDWNYGLLEDAVEKPGEEMRVESGAPVNAAFVWNLDHAPLQIKVPARTIPGWKAVNGVSEQPVNDRTGVYRGKVSNKTEDVTLVPYGCTKVRVVAFPVVAAAKR</sequence>
<dbReference type="PANTHER" id="PTHR31151:SF0">
    <property type="entry name" value="PROLINE-TRNA LIGASE (DUF1680)"/>
    <property type="match status" value="1"/>
</dbReference>
<proteinExistence type="predicted"/>
<dbReference type="Pfam" id="PF07944">
    <property type="entry name" value="Beta-AFase-like_GH127_cat"/>
    <property type="match status" value="1"/>
</dbReference>
<comment type="caution">
    <text evidence="3">The sequence shown here is derived from an EMBL/GenBank/DDBJ whole genome shotgun (WGS) entry which is preliminary data.</text>
</comment>
<dbReference type="OrthoDB" id="9757939at2"/>
<dbReference type="GO" id="GO:0005975">
    <property type="term" value="P:carbohydrate metabolic process"/>
    <property type="evidence" value="ECO:0007669"/>
    <property type="project" value="InterPro"/>
</dbReference>
<evidence type="ECO:0000259" key="1">
    <source>
        <dbReference type="Pfam" id="PF07944"/>
    </source>
</evidence>
<evidence type="ECO:0008006" key="5">
    <source>
        <dbReference type="Google" id="ProtNLM"/>
    </source>
</evidence>
<evidence type="ECO:0000313" key="4">
    <source>
        <dbReference type="Proteomes" id="UP000261284"/>
    </source>
</evidence>
<feature type="domain" description="Non-reducing end beta-L-arabinofuranosidase-like GH127 catalytic" evidence="1">
    <location>
        <begin position="80"/>
        <end position="418"/>
    </location>
</feature>
<dbReference type="SUPFAM" id="SSF48208">
    <property type="entry name" value="Six-hairpin glycosidases"/>
    <property type="match status" value="1"/>
</dbReference>
<protein>
    <recommendedName>
        <fullName evidence="5">Transcriptional initiation protein Tat</fullName>
    </recommendedName>
</protein>
<feature type="domain" description="Non-reducing end beta-L-arabinofuranosidase-like GH127 middle" evidence="2">
    <location>
        <begin position="434"/>
        <end position="526"/>
    </location>
</feature>
<evidence type="ECO:0000313" key="3">
    <source>
        <dbReference type="EMBL" id="RFM27904.1"/>
    </source>
</evidence>
<dbReference type="EMBL" id="QTJU01000004">
    <property type="protein sequence ID" value="RFM27904.1"/>
    <property type="molecule type" value="Genomic_DNA"/>
</dbReference>
<dbReference type="InterPro" id="IPR012878">
    <property type="entry name" value="Beta-AFase-like_GH127_cat"/>
</dbReference>
<dbReference type="InterPro" id="IPR049046">
    <property type="entry name" value="Beta-AFase-like_GH127_middle"/>
</dbReference>
<gene>
    <name evidence="3" type="ORF">DXN05_14120</name>
</gene>